<accession>A0A9D5BHU2</accession>
<gene>
    <name evidence="1" type="ORF">KIW84_012564</name>
</gene>
<keyword evidence="2" id="KW-1185">Reference proteome</keyword>
<evidence type="ECO:0000313" key="2">
    <source>
        <dbReference type="Proteomes" id="UP001058974"/>
    </source>
</evidence>
<evidence type="ECO:0000313" key="1">
    <source>
        <dbReference type="EMBL" id="KAI5443977.1"/>
    </source>
</evidence>
<dbReference type="EMBL" id="JAMSHJ010000001">
    <property type="protein sequence ID" value="KAI5443977.1"/>
    <property type="molecule type" value="Genomic_DNA"/>
</dbReference>
<protein>
    <submittedName>
        <fullName evidence="1">Uncharacterized protein</fullName>
    </submittedName>
</protein>
<dbReference type="Gramene" id="Psat01G0256400-T1">
    <property type="protein sequence ID" value="KAI5443977.1"/>
    <property type="gene ID" value="KIW84_012564"/>
</dbReference>
<dbReference type="Proteomes" id="UP001058974">
    <property type="component" value="Chromosome 1"/>
</dbReference>
<comment type="caution">
    <text evidence="1">The sequence shown here is derived from an EMBL/GenBank/DDBJ whole genome shotgun (WGS) entry which is preliminary data.</text>
</comment>
<sequence>MIEEAKGDESLMVDPPELKRYEAWLMARQKPSGNFTSEATNLVASKIIFTDTSSYEKESIDHIRQLWAQFFLQKVEEQENQEKKDLMTKQKRLKKTYI</sequence>
<proteinExistence type="predicted"/>
<name>A0A9D5BHU2_PEA</name>
<dbReference type="AlphaFoldDB" id="A0A9D5BHU2"/>
<reference evidence="1 2" key="1">
    <citation type="journal article" date="2022" name="Nat. Genet.">
        <title>Improved pea reference genome and pan-genome highlight genomic features and evolutionary characteristics.</title>
        <authorList>
            <person name="Yang T."/>
            <person name="Liu R."/>
            <person name="Luo Y."/>
            <person name="Hu S."/>
            <person name="Wang D."/>
            <person name="Wang C."/>
            <person name="Pandey M.K."/>
            <person name="Ge S."/>
            <person name="Xu Q."/>
            <person name="Li N."/>
            <person name="Li G."/>
            <person name="Huang Y."/>
            <person name="Saxena R.K."/>
            <person name="Ji Y."/>
            <person name="Li M."/>
            <person name="Yan X."/>
            <person name="He Y."/>
            <person name="Liu Y."/>
            <person name="Wang X."/>
            <person name="Xiang C."/>
            <person name="Varshney R.K."/>
            <person name="Ding H."/>
            <person name="Gao S."/>
            <person name="Zong X."/>
        </authorList>
    </citation>
    <scope>NUCLEOTIDE SEQUENCE [LARGE SCALE GENOMIC DNA]</scope>
    <source>
        <strain evidence="1 2">cv. Zhongwan 6</strain>
    </source>
</reference>
<organism evidence="1 2">
    <name type="scientific">Pisum sativum</name>
    <name type="common">Garden pea</name>
    <name type="synonym">Lathyrus oleraceus</name>
    <dbReference type="NCBI Taxonomy" id="3888"/>
    <lineage>
        <taxon>Eukaryota</taxon>
        <taxon>Viridiplantae</taxon>
        <taxon>Streptophyta</taxon>
        <taxon>Embryophyta</taxon>
        <taxon>Tracheophyta</taxon>
        <taxon>Spermatophyta</taxon>
        <taxon>Magnoliopsida</taxon>
        <taxon>eudicotyledons</taxon>
        <taxon>Gunneridae</taxon>
        <taxon>Pentapetalae</taxon>
        <taxon>rosids</taxon>
        <taxon>fabids</taxon>
        <taxon>Fabales</taxon>
        <taxon>Fabaceae</taxon>
        <taxon>Papilionoideae</taxon>
        <taxon>50 kb inversion clade</taxon>
        <taxon>NPAAA clade</taxon>
        <taxon>Hologalegina</taxon>
        <taxon>IRL clade</taxon>
        <taxon>Fabeae</taxon>
        <taxon>Lathyrus</taxon>
    </lineage>
</organism>